<feature type="transmembrane region" description="Helical" evidence="8">
    <location>
        <begin position="95"/>
        <end position="113"/>
    </location>
</feature>
<dbReference type="GO" id="GO:0016757">
    <property type="term" value="F:glycosyltransferase activity"/>
    <property type="evidence" value="ECO:0007669"/>
    <property type="project" value="UniProtKB-UniRule"/>
</dbReference>
<organism evidence="9 10">
    <name type="scientific">Plectus sambesii</name>
    <dbReference type="NCBI Taxonomy" id="2011161"/>
    <lineage>
        <taxon>Eukaryota</taxon>
        <taxon>Metazoa</taxon>
        <taxon>Ecdysozoa</taxon>
        <taxon>Nematoda</taxon>
        <taxon>Chromadorea</taxon>
        <taxon>Plectida</taxon>
        <taxon>Plectina</taxon>
        <taxon>Plectoidea</taxon>
        <taxon>Plectidae</taxon>
        <taxon>Plectus</taxon>
    </lineage>
</organism>
<sequence>MDDRRRVVTVAVVPPDAVVNHDSSHCHRFIAINLLLVGQAQKWNRTTESGQPGLRWMDADSHSHLANIVCHEMTQRSAPSTVDGKWLGQTVKCTSVLALLTLFGIMSVLVGYVDLRPATYTGDYHWKRFEQLPFSGILEARGNMSPYMPVATYIKHANAEPLRPLYAYYDPRFQRISVLILSSEVLNATAYCRYFDDAYAEFKAAHRTVVYPDYVVNCPPAENIKYIFVTGTAHASVEKKQMISITIVPPGPPLDTLAICLAPIYGDYHHWFLLLQFVEFHRANGASNFIIYHINSDNATRALLEHYGRRGVAQVIDLPDPRSNLCAGAHRCRHNFQIQDCLMRSVNRFRYVAVIDIDELMALTDPAKTMLDWLRSMDRPYFGSFQFRCRWAMRKSVDPAPHYLFDSAIDELDQLVEKKLPAVRFTKLSSPAPQRHTSKCIIKPETVEYMGVHYVRQYSGGKEAYRTYFVEAEDAYTRHYRNLSTWGVINFREVSSFGQFSIVELPSKVLEETVSRSKCTLHAIRNITTPSCALYG</sequence>
<reference evidence="10" key="1">
    <citation type="submission" date="2022-11" db="UniProtKB">
        <authorList>
            <consortium name="WormBaseParasite"/>
        </authorList>
    </citation>
    <scope>IDENTIFICATION</scope>
</reference>
<keyword evidence="6 8" id="KW-1133">Transmembrane helix</keyword>
<evidence type="ECO:0000256" key="6">
    <source>
        <dbReference type="ARBA" id="ARBA00022989"/>
    </source>
</evidence>
<dbReference type="GO" id="GO:0005737">
    <property type="term" value="C:cytoplasm"/>
    <property type="evidence" value="ECO:0007669"/>
    <property type="project" value="TreeGrafter"/>
</dbReference>
<evidence type="ECO:0000256" key="3">
    <source>
        <dbReference type="ARBA" id="ARBA00022676"/>
    </source>
</evidence>
<comment type="similarity">
    <text evidence="2 8">Belongs to the glycosyltransferase 92 family.</text>
</comment>
<dbReference type="Proteomes" id="UP000887566">
    <property type="component" value="Unplaced"/>
</dbReference>
<dbReference type="PANTHER" id="PTHR21461">
    <property type="entry name" value="GLYCOSYLTRANSFERASE FAMILY 92 PROTEIN"/>
    <property type="match status" value="1"/>
</dbReference>
<evidence type="ECO:0000256" key="8">
    <source>
        <dbReference type="RuleBase" id="RU366017"/>
    </source>
</evidence>
<dbReference type="InterPro" id="IPR008166">
    <property type="entry name" value="Glyco_transf_92"/>
</dbReference>
<keyword evidence="7 8" id="KW-0472">Membrane</keyword>
<evidence type="ECO:0000313" key="9">
    <source>
        <dbReference type="Proteomes" id="UP000887566"/>
    </source>
</evidence>
<proteinExistence type="inferred from homology"/>
<name>A0A914VGQ2_9BILA</name>
<keyword evidence="9" id="KW-1185">Reference proteome</keyword>
<comment type="subcellular location">
    <subcellularLocation>
        <location evidence="1">Membrane</location>
        <topology evidence="1">Single-pass membrane protein</topology>
    </subcellularLocation>
</comment>
<keyword evidence="5 8" id="KW-0812">Transmembrane</keyword>
<evidence type="ECO:0000256" key="5">
    <source>
        <dbReference type="ARBA" id="ARBA00022692"/>
    </source>
</evidence>
<evidence type="ECO:0000256" key="7">
    <source>
        <dbReference type="ARBA" id="ARBA00023136"/>
    </source>
</evidence>
<evidence type="ECO:0000256" key="1">
    <source>
        <dbReference type="ARBA" id="ARBA00004167"/>
    </source>
</evidence>
<dbReference type="AlphaFoldDB" id="A0A914VGQ2"/>
<dbReference type="GO" id="GO:0016020">
    <property type="term" value="C:membrane"/>
    <property type="evidence" value="ECO:0007669"/>
    <property type="project" value="UniProtKB-SubCell"/>
</dbReference>
<protein>
    <recommendedName>
        <fullName evidence="8">Glycosyltransferase family 92 protein</fullName>
        <ecNumber evidence="8">2.4.1.-</ecNumber>
    </recommendedName>
</protein>
<dbReference type="Pfam" id="PF01697">
    <property type="entry name" value="Glyco_transf_92"/>
    <property type="match status" value="1"/>
</dbReference>
<dbReference type="WBParaSite" id="PSAMB.scaffold1946size26503.g15728.t1">
    <property type="protein sequence ID" value="PSAMB.scaffold1946size26503.g15728.t1"/>
    <property type="gene ID" value="PSAMB.scaffold1946size26503.g15728"/>
</dbReference>
<evidence type="ECO:0000256" key="4">
    <source>
        <dbReference type="ARBA" id="ARBA00022679"/>
    </source>
</evidence>
<evidence type="ECO:0000313" key="10">
    <source>
        <dbReference type="WBParaSite" id="PSAMB.scaffold1946size26503.g15728.t1"/>
    </source>
</evidence>
<keyword evidence="3 8" id="KW-0328">Glycosyltransferase</keyword>
<dbReference type="PANTHER" id="PTHR21461:SF40">
    <property type="entry name" value="GLYCOSYLTRANSFERASE FAMILY 92 PROTEIN"/>
    <property type="match status" value="1"/>
</dbReference>
<keyword evidence="4 8" id="KW-0808">Transferase</keyword>
<accession>A0A914VGQ2</accession>
<evidence type="ECO:0000256" key="2">
    <source>
        <dbReference type="ARBA" id="ARBA00007647"/>
    </source>
</evidence>
<dbReference type="EC" id="2.4.1.-" evidence="8"/>